<dbReference type="eggNOG" id="ENOG502S9TU">
    <property type="taxonomic scope" value="Eukaryota"/>
</dbReference>
<dbReference type="OMA" id="IYMGAYL"/>
<dbReference type="GO" id="GO:0016020">
    <property type="term" value="C:membrane"/>
    <property type="evidence" value="ECO:0007669"/>
    <property type="project" value="TreeGrafter"/>
</dbReference>
<dbReference type="KEGG" id="cci:CC1G_03189"/>
<evidence type="ECO:0000256" key="2">
    <source>
        <dbReference type="SAM" id="MobiDB-lite"/>
    </source>
</evidence>
<dbReference type="Pfam" id="PF02179">
    <property type="entry name" value="BAG"/>
    <property type="match status" value="1"/>
</dbReference>
<dbReference type="FunCoup" id="A8N746">
    <property type="interactions" value="174"/>
</dbReference>
<organism evidence="5 6">
    <name type="scientific">Coprinopsis cinerea (strain Okayama-7 / 130 / ATCC MYA-4618 / FGSC 9003)</name>
    <name type="common">Inky cap fungus</name>
    <name type="synonym">Hormographiella aspergillata</name>
    <dbReference type="NCBI Taxonomy" id="240176"/>
    <lineage>
        <taxon>Eukaryota</taxon>
        <taxon>Fungi</taxon>
        <taxon>Dikarya</taxon>
        <taxon>Basidiomycota</taxon>
        <taxon>Agaricomycotina</taxon>
        <taxon>Agaricomycetes</taxon>
        <taxon>Agaricomycetidae</taxon>
        <taxon>Agaricales</taxon>
        <taxon>Agaricineae</taxon>
        <taxon>Psathyrellaceae</taxon>
        <taxon>Coprinopsis</taxon>
    </lineage>
</organism>
<dbReference type="GO" id="GO:0005634">
    <property type="term" value="C:nucleus"/>
    <property type="evidence" value="ECO:0007669"/>
    <property type="project" value="TreeGrafter"/>
</dbReference>
<evidence type="ECO:0000259" key="3">
    <source>
        <dbReference type="PROSITE" id="PS50053"/>
    </source>
</evidence>
<name>A8N746_COPC7</name>
<dbReference type="PROSITE" id="PS50053">
    <property type="entry name" value="UBIQUITIN_2"/>
    <property type="match status" value="1"/>
</dbReference>
<dbReference type="STRING" id="240176.A8N746"/>
<dbReference type="InParanoid" id="A8N746"/>
<feature type="domain" description="Ubiquitin-like" evidence="3">
    <location>
        <begin position="1"/>
        <end position="69"/>
    </location>
</feature>
<proteinExistence type="predicted"/>
<dbReference type="SUPFAM" id="SSF63491">
    <property type="entry name" value="BAG domain"/>
    <property type="match status" value="1"/>
</dbReference>
<dbReference type="GO" id="GO:0050821">
    <property type="term" value="P:protein stabilization"/>
    <property type="evidence" value="ECO:0007669"/>
    <property type="project" value="TreeGrafter"/>
</dbReference>
<gene>
    <name evidence="5" type="ORF">CC1G_03189</name>
</gene>
<dbReference type="Gene3D" id="3.10.20.90">
    <property type="entry name" value="Phosphatidylinositol 3-kinase Catalytic Subunit, Chain A, domain 1"/>
    <property type="match status" value="1"/>
</dbReference>
<dbReference type="SUPFAM" id="SSF54236">
    <property type="entry name" value="Ubiquitin-like"/>
    <property type="match status" value="1"/>
</dbReference>
<protein>
    <recommendedName>
        <fullName evidence="7">BAG domain-containing protein</fullName>
    </recommendedName>
</protein>
<dbReference type="GO" id="GO:0051087">
    <property type="term" value="F:protein-folding chaperone binding"/>
    <property type="evidence" value="ECO:0007669"/>
    <property type="project" value="InterPro"/>
</dbReference>
<dbReference type="EMBL" id="AACS02000003">
    <property type="protein sequence ID" value="EAU91021.1"/>
    <property type="molecule type" value="Genomic_DNA"/>
</dbReference>
<comment type="caution">
    <text evidence="5">The sequence shown here is derived from an EMBL/GenBank/DDBJ whole genome shotgun (WGS) entry which is preliminary data.</text>
</comment>
<dbReference type="InterPro" id="IPR000626">
    <property type="entry name" value="Ubiquitin-like_dom"/>
</dbReference>
<dbReference type="InterPro" id="IPR036533">
    <property type="entry name" value="BAG_dom_sf"/>
</dbReference>
<evidence type="ECO:0000313" key="6">
    <source>
        <dbReference type="Proteomes" id="UP000001861"/>
    </source>
</evidence>
<keyword evidence="6" id="KW-1185">Reference proteome</keyword>
<sequence>MSVTVKFGRDRISLALPSPDTTLHAIKQSLADYTGLNAFKLIHKGAVMRDDNAPISAYRIHPGSVIQMIPVDESMPQPPPSNRQSATTDDDENSVITTIHTELAMVRSTLAPDLNDLLGRITNTEKTSEKDKKEFLRIGELLLQSLLRLDGVTPDRDWVKAREERKKAVKEVQGLLDTLDDTVAERRAAGLHN</sequence>
<dbReference type="VEuPathDB" id="FungiDB:CC1G_03189"/>
<keyword evidence="1" id="KW-0143">Chaperone</keyword>
<dbReference type="Gene3D" id="1.20.58.120">
    <property type="entry name" value="BAG domain"/>
    <property type="match status" value="1"/>
</dbReference>
<dbReference type="PANTHER" id="PTHR12329">
    <property type="entry name" value="BCL2-ASSOCIATED ATHANOGENE"/>
    <property type="match status" value="1"/>
</dbReference>
<dbReference type="Pfam" id="PF00240">
    <property type="entry name" value="ubiquitin"/>
    <property type="match status" value="1"/>
</dbReference>
<reference evidence="5 6" key="1">
    <citation type="journal article" date="2010" name="Proc. Natl. Acad. Sci. U.S.A.">
        <title>Insights into evolution of multicellular fungi from the assembled chromosomes of the mushroom Coprinopsis cinerea (Coprinus cinereus).</title>
        <authorList>
            <person name="Stajich J.E."/>
            <person name="Wilke S.K."/>
            <person name="Ahren D."/>
            <person name="Au C.H."/>
            <person name="Birren B.W."/>
            <person name="Borodovsky M."/>
            <person name="Burns C."/>
            <person name="Canback B."/>
            <person name="Casselton L.A."/>
            <person name="Cheng C.K."/>
            <person name="Deng J."/>
            <person name="Dietrich F.S."/>
            <person name="Fargo D.C."/>
            <person name="Farman M.L."/>
            <person name="Gathman A.C."/>
            <person name="Goldberg J."/>
            <person name="Guigo R."/>
            <person name="Hoegger P.J."/>
            <person name="Hooker J.B."/>
            <person name="Huggins A."/>
            <person name="James T.Y."/>
            <person name="Kamada T."/>
            <person name="Kilaru S."/>
            <person name="Kodira C."/>
            <person name="Kues U."/>
            <person name="Kupfer D."/>
            <person name="Kwan H.S."/>
            <person name="Lomsadze A."/>
            <person name="Li W."/>
            <person name="Lilly W.W."/>
            <person name="Ma L.J."/>
            <person name="Mackey A.J."/>
            <person name="Manning G."/>
            <person name="Martin F."/>
            <person name="Muraguchi H."/>
            <person name="Natvig D.O."/>
            <person name="Palmerini H."/>
            <person name="Ramesh M.A."/>
            <person name="Rehmeyer C.J."/>
            <person name="Roe B.A."/>
            <person name="Shenoy N."/>
            <person name="Stanke M."/>
            <person name="Ter-Hovhannisyan V."/>
            <person name="Tunlid A."/>
            <person name="Velagapudi R."/>
            <person name="Vision T.J."/>
            <person name="Zeng Q."/>
            <person name="Zolan M.E."/>
            <person name="Pukkila P.J."/>
        </authorList>
    </citation>
    <scope>NUCLEOTIDE SEQUENCE [LARGE SCALE GENOMIC DNA]</scope>
    <source>
        <strain evidence="6">Okayama-7 / 130 / ATCC MYA-4618 / FGSC 9003</strain>
    </source>
</reference>
<feature type="region of interest" description="Disordered" evidence="2">
    <location>
        <begin position="71"/>
        <end position="93"/>
    </location>
</feature>
<dbReference type="InterPro" id="IPR029071">
    <property type="entry name" value="Ubiquitin-like_domsf"/>
</dbReference>
<dbReference type="GeneID" id="6007105"/>
<dbReference type="AlphaFoldDB" id="A8N746"/>
<dbReference type="GO" id="GO:0000774">
    <property type="term" value="F:adenyl-nucleotide exchange factor activity"/>
    <property type="evidence" value="ECO:0007669"/>
    <property type="project" value="TreeGrafter"/>
</dbReference>
<evidence type="ECO:0008006" key="7">
    <source>
        <dbReference type="Google" id="ProtNLM"/>
    </source>
</evidence>
<dbReference type="PANTHER" id="PTHR12329:SF16">
    <property type="entry name" value="BAG FAMILY MOLECULAR CHAPERONE REGULATOR 1"/>
    <property type="match status" value="1"/>
</dbReference>
<evidence type="ECO:0000256" key="1">
    <source>
        <dbReference type="ARBA" id="ARBA00023186"/>
    </source>
</evidence>
<dbReference type="SMART" id="SM00264">
    <property type="entry name" value="BAG"/>
    <property type="match status" value="1"/>
</dbReference>
<evidence type="ECO:0000259" key="4">
    <source>
        <dbReference type="PROSITE" id="PS51035"/>
    </source>
</evidence>
<dbReference type="InterPro" id="IPR003103">
    <property type="entry name" value="BAG_domain"/>
</dbReference>
<dbReference type="InterPro" id="IPR039773">
    <property type="entry name" value="BAG_chaperone_regulator"/>
</dbReference>
<dbReference type="PROSITE" id="PS51035">
    <property type="entry name" value="BAG"/>
    <property type="match status" value="1"/>
</dbReference>
<dbReference type="OrthoDB" id="417450at2759"/>
<dbReference type="GO" id="GO:0005829">
    <property type="term" value="C:cytosol"/>
    <property type="evidence" value="ECO:0007669"/>
    <property type="project" value="TreeGrafter"/>
</dbReference>
<feature type="domain" description="BAG" evidence="4">
    <location>
        <begin position="113"/>
        <end position="183"/>
    </location>
</feature>
<dbReference type="RefSeq" id="XP_001830652.1">
    <property type="nucleotide sequence ID" value="XM_001830600.2"/>
</dbReference>
<accession>A8N746</accession>
<evidence type="ECO:0000313" key="5">
    <source>
        <dbReference type="EMBL" id="EAU91021.1"/>
    </source>
</evidence>
<dbReference type="Proteomes" id="UP000001861">
    <property type="component" value="Unassembled WGS sequence"/>
</dbReference>